<feature type="compositionally biased region" description="Polar residues" evidence="17">
    <location>
        <begin position="332"/>
        <end position="349"/>
    </location>
</feature>
<evidence type="ECO:0000256" key="2">
    <source>
        <dbReference type="ARBA" id="ARBA00009810"/>
    </source>
</evidence>
<feature type="region of interest" description="Disordered" evidence="17">
    <location>
        <begin position="330"/>
        <end position="355"/>
    </location>
</feature>
<dbReference type="PROSITE" id="PS52016">
    <property type="entry name" value="TONB_DEPENDENT_REC_3"/>
    <property type="match status" value="1"/>
</dbReference>
<accession>A9BZ11</accession>
<evidence type="ECO:0000259" key="19">
    <source>
        <dbReference type="Pfam" id="PF00593"/>
    </source>
</evidence>
<feature type="domain" description="TonB-dependent receptor-like beta-barrel" evidence="19">
    <location>
        <begin position="249"/>
        <end position="690"/>
    </location>
</feature>
<keyword evidence="9" id="KW-0406">Ion transport</keyword>
<keyword evidence="3 14" id="KW-0813">Transport</keyword>
<gene>
    <name evidence="21" type="ordered locus">Daci_2266</name>
</gene>
<dbReference type="InterPro" id="IPR037066">
    <property type="entry name" value="Plug_dom_sf"/>
</dbReference>
<evidence type="ECO:0000256" key="14">
    <source>
        <dbReference type="PROSITE-ProRule" id="PRU01360"/>
    </source>
</evidence>
<evidence type="ECO:0000256" key="1">
    <source>
        <dbReference type="ARBA" id="ARBA00004571"/>
    </source>
</evidence>
<keyword evidence="10 16" id="KW-0798">TonB box</keyword>
<keyword evidence="12 21" id="KW-0675">Receptor</keyword>
<evidence type="ECO:0000256" key="13">
    <source>
        <dbReference type="ARBA" id="ARBA00023237"/>
    </source>
</evidence>
<feature type="domain" description="TonB-dependent receptor plug" evidence="20">
    <location>
        <begin position="75"/>
        <end position="170"/>
    </location>
</feature>
<dbReference type="PANTHER" id="PTHR32552">
    <property type="entry name" value="FERRICHROME IRON RECEPTOR-RELATED"/>
    <property type="match status" value="1"/>
</dbReference>
<feature type="chain" id="PRO_5002735213" evidence="18">
    <location>
        <begin position="25"/>
        <end position="724"/>
    </location>
</feature>
<evidence type="ECO:0000256" key="12">
    <source>
        <dbReference type="ARBA" id="ARBA00023170"/>
    </source>
</evidence>
<evidence type="ECO:0000313" key="21">
    <source>
        <dbReference type="EMBL" id="ABX34906.1"/>
    </source>
</evidence>
<reference evidence="21 22" key="1">
    <citation type="journal article" date="2004" name="Appl. Environ. Microbiol.">
        <title>Mineralization of individual congeners of linear alkylbenzenesulfonate by defined pairs of heterotrophic bacteria.</title>
        <authorList>
            <person name="Schleheck D."/>
            <person name="Knepper T.P."/>
            <person name="Fischer K."/>
            <person name="Cook A.M."/>
        </authorList>
    </citation>
    <scope>NUCLEOTIDE SEQUENCE [LARGE SCALE GENOMIC DNA]</scope>
    <source>
        <strain evidence="22">DSM 14801 / SPH-1</strain>
    </source>
</reference>
<proteinExistence type="inferred from homology"/>
<protein>
    <submittedName>
        <fullName evidence="21">TonB-dependent siderophore receptor</fullName>
    </submittedName>
</protein>
<keyword evidence="7 18" id="KW-0732">Signal</keyword>
<dbReference type="InterPro" id="IPR036942">
    <property type="entry name" value="Beta-barrel_TonB_sf"/>
</dbReference>
<dbReference type="Gene3D" id="2.40.170.20">
    <property type="entry name" value="TonB-dependent receptor, beta-barrel domain"/>
    <property type="match status" value="1"/>
</dbReference>
<keyword evidence="5" id="KW-0410">Iron transport</keyword>
<evidence type="ECO:0000256" key="5">
    <source>
        <dbReference type="ARBA" id="ARBA00022496"/>
    </source>
</evidence>
<evidence type="ECO:0000256" key="4">
    <source>
        <dbReference type="ARBA" id="ARBA00022452"/>
    </source>
</evidence>
<dbReference type="Gene3D" id="2.170.130.10">
    <property type="entry name" value="TonB-dependent receptor, plug domain"/>
    <property type="match status" value="1"/>
</dbReference>
<evidence type="ECO:0000256" key="9">
    <source>
        <dbReference type="ARBA" id="ARBA00023065"/>
    </source>
</evidence>
<evidence type="ECO:0000256" key="3">
    <source>
        <dbReference type="ARBA" id="ARBA00022448"/>
    </source>
</evidence>
<dbReference type="Proteomes" id="UP000000784">
    <property type="component" value="Chromosome"/>
</dbReference>
<keyword evidence="13 14" id="KW-0998">Cell outer membrane</keyword>
<evidence type="ECO:0000259" key="20">
    <source>
        <dbReference type="Pfam" id="PF07715"/>
    </source>
</evidence>
<keyword evidence="22" id="KW-1185">Reference proteome</keyword>
<evidence type="ECO:0000256" key="10">
    <source>
        <dbReference type="ARBA" id="ARBA00023077"/>
    </source>
</evidence>
<keyword evidence="11 14" id="KW-0472">Membrane</keyword>
<dbReference type="EMBL" id="CP000884">
    <property type="protein sequence ID" value="ABX34906.1"/>
    <property type="molecule type" value="Genomic_DNA"/>
</dbReference>
<dbReference type="HOGENOM" id="CLU_008287_22_0_4"/>
<evidence type="ECO:0000256" key="6">
    <source>
        <dbReference type="ARBA" id="ARBA00022692"/>
    </source>
</evidence>
<evidence type="ECO:0000256" key="15">
    <source>
        <dbReference type="PROSITE-ProRule" id="PRU10144"/>
    </source>
</evidence>
<dbReference type="eggNOG" id="COG4774">
    <property type="taxonomic scope" value="Bacteria"/>
</dbReference>
<dbReference type="GO" id="GO:0015344">
    <property type="term" value="F:siderophore uptake transmembrane transporter activity"/>
    <property type="evidence" value="ECO:0007669"/>
    <property type="project" value="TreeGrafter"/>
</dbReference>
<dbReference type="PROSITE" id="PS01156">
    <property type="entry name" value="TONB_DEPENDENT_REC_2"/>
    <property type="match status" value="1"/>
</dbReference>
<keyword evidence="4 14" id="KW-1134">Transmembrane beta strand</keyword>
<dbReference type="NCBIfam" id="TIGR01783">
    <property type="entry name" value="TonB-siderophor"/>
    <property type="match status" value="1"/>
</dbReference>
<evidence type="ECO:0000256" key="16">
    <source>
        <dbReference type="RuleBase" id="RU003357"/>
    </source>
</evidence>
<dbReference type="STRING" id="398578.Daci_2266"/>
<name>A9BZ11_DELAS</name>
<dbReference type="InterPro" id="IPR039426">
    <property type="entry name" value="TonB-dep_rcpt-like"/>
</dbReference>
<dbReference type="GO" id="GO:0009279">
    <property type="term" value="C:cell outer membrane"/>
    <property type="evidence" value="ECO:0007669"/>
    <property type="project" value="UniProtKB-SubCell"/>
</dbReference>
<keyword evidence="6 14" id="KW-0812">Transmembrane</keyword>
<comment type="similarity">
    <text evidence="2 14 16">Belongs to the TonB-dependent receptor family.</text>
</comment>
<dbReference type="PANTHER" id="PTHR32552:SF82">
    <property type="entry name" value="FCUA PROTEIN"/>
    <property type="match status" value="1"/>
</dbReference>
<dbReference type="KEGG" id="dac:Daci_2266"/>
<dbReference type="GO" id="GO:0038023">
    <property type="term" value="F:signaling receptor activity"/>
    <property type="evidence" value="ECO:0007669"/>
    <property type="project" value="InterPro"/>
</dbReference>
<reference evidence="22" key="2">
    <citation type="submission" date="2007-11" db="EMBL/GenBank/DDBJ databases">
        <title>Complete sequence of Delftia acidovorans DSM 14801 / SPH-1.</title>
        <authorList>
            <person name="Copeland A."/>
            <person name="Lucas S."/>
            <person name="Lapidus A."/>
            <person name="Barry K."/>
            <person name="Glavina del Rio T."/>
            <person name="Dalin E."/>
            <person name="Tice H."/>
            <person name="Pitluck S."/>
            <person name="Lowry S."/>
            <person name="Clum A."/>
            <person name="Schmutz J."/>
            <person name="Larimer F."/>
            <person name="Land M."/>
            <person name="Hauser L."/>
            <person name="Kyrpides N."/>
            <person name="Kim E."/>
            <person name="Schleheck D."/>
            <person name="Richardson P."/>
        </authorList>
    </citation>
    <scope>NUCLEOTIDE SEQUENCE [LARGE SCALE GENOMIC DNA]</scope>
    <source>
        <strain evidence="22">DSM 14801 / SPH-1</strain>
    </source>
</reference>
<dbReference type="SUPFAM" id="SSF56935">
    <property type="entry name" value="Porins"/>
    <property type="match status" value="1"/>
</dbReference>
<dbReference type="CDD" id="cd01347">
    <property type="entry name" value="ligand_gated_channel"/>
    <property type="match status" value="1"/>
</dbReference>
<dbReference type="InterPro" id="IPR012910">
    <property type="entry name" value="Plug_dom"/>
</dbReference>
<evidence type="ECO:0000256" key="11">
    <source>
        <dbReference type="ARBA" id="ARBA00023136"/>
    </source>
</evidence>
<evidence type="ECO:0000256" key="17">
    <source>
        <dbReference type="SAM" id="MobiDB-lite"/>
    </source>
</evidence>
<dbReference type="Pfam" id="PF07715">
    <property type="entry name" value="Plug"/>
    <property type="match status" value="1"/>
</dbReference>
<dbReference type="InterPro" id="IPR010105">
    <property type="entry name" value="TonB_sidphr_rcpt"/>
</dbReference>
<dbReference type="GO" id="GO:0015891">
    <property type="term" value="P:siderophore transport"/>
    <property type="evidence" value="ECO:0007669"/>
    <property type="project" value="InterPro"/>
</dbReference>
<evidence type="ECO:0000313" key="22">
    <source>
        <dbReference type="Proteomes" id="UP000000784"/>
    </source>
</evidence>
<comment type="subcellular location">
    <subcellularLocation>
        <location evidence="1 14">Cell outer membrane</location>
        <topology evidence="1 14">Multi-pass membrane protein</topology>
    </subcellularLocation>
</comment>
<dbReference type="InterPro" id="IPR000531">
    <property type="entry name" value="Beta-barrel_TonB"/>
</dbReference>
<keyword evidence="8" id="KW-0408">Iron</keyword>
<dbReference type="AlphaFoldDB" id="A9BZ11"/>
<sequence length="724" mass="77442">MILMPSIRPISLAVLCLCSQQALIAQTRGGEPVLEAVTVEASADASAQGLSKPFAGGQVATGARNGVLGTLDWKNSSFSTTSYTQQLIEDTQSKSVGDVLLNDPGVRQARGFGNFQELYVLRGFPVYSDDIAYNGLYGLLPRQYIASEFFERVEVLRGANAFLNGAAPGGSGIGGTISLLPKRAGNDALTRVGAGIQTGGQAFVSTDISRRFGPDQSTGIRLNAVRRDGGTGVDGEDRSLTALGVGLDWRSRNVRLSGDVGYQRNSYNGGRPSVTPGNFIPAVPDNKTNYGQNWSYSTERDLFATLRAEWDINDTTTAWAAGGLRRGKEDNSLSGVTVSNAAGDTTGTRFDNKRKDSVGTGEVGIRTRLATGSVGHELVATASTYSATERNAWGMGFGVVNNIYNPWSSARPVMTLFGGNLADPTRAGETQLNSFAIGDTLTMLDERLRLTVGVRRQSIEQSSYDYNTGAQTDNYKKSATTPMLGLVFKTSENTSVYANYIEGLTKGAVAPQTANDLPVSNGGQVFAPYKSRQKEIGFKWQGRQLGATVALYTTDMPSAYVANQVFGQYGKQRNSGLEATVFGEPVKGLRVLGGVTFSEAKIREAADATTIGNYAIGVPKRLLNLGVDWDVPGVSGLALNARVMHTSSQYANGANTLKVASWTRTDIGARYLMDIGNNRLLTLRARIDNLFDKGYWSSVGGYPGANYLVQSMPRTFSLSASVDF</sequence>
<evidence type="ECO:0000256" key="7">
    <source>
        <dbReference type="ARBA" id="ARBA00022729"/>
    </source>
</evidence>
<evidence type="ECO:0000256" key="18">
    <source>
        <dbReference type="SAM" id="SignalP"/>
    </source>
</evidence>
<feature type="signal peptide" evidence="18">
    <location>
        <begin position="1"/>
        <end position="24"/>
    </location>
</feature>
<feature type="short sequence motif" description="TonB C-terminal box" evidence="15">
    <location>
        <begin position="707"/>
        <end position="724"/>
    </location>
</feature>
<evidence type="ECO:0000256" key="8">
    <source>
        <dbReference type="ARBA" id="ARBA00023004"/>
    </source>
</evidence>
<dbReference type="InterPro" id="IPR010917">
    <property type="entry name" value="TonB_rcpt_CS"/>
</dbReference>
<organism evidence="21 22">
    <name type="scientific">Delftia acidovorans (strain DSM 14801 / SPH-1)</name>
    <dbReference type="NCBI Taxonomy" id="398578"/>
    <lineage>
        <taxon>Bacteria</taxon>
        <taxon>Pseudomonadati</taxon>
        <taxon>Pseudomonadota</taxon>
        <taxon>Betaproteobacteria</taxon>
        <taxon>Burkholderiales</taxon>
        <taxon>Comamonadaceae</taxon>
        <taxon>Delftia</taxon>
    </lineage>
</organism>
<dbReference type="Pfam" id="PF00593">
    <property type="entry name" value="TonB_dep_Rec_b-barrel"/>
    <property type="match status" value="1"/>
</dbReference>